<reference evidence="8" key="1">
    <citation type="submission" date="2025-08" db="UniProtKB">
        <authorList>
            <consortium name="Ensembl"/>
        </authorList>
    </citation>
    <scope>IDENTIFICATION</scope>
</reference>
<dbReference type="GO" id="GO:0008270">
    <property type="term" value="F:zinc ion binding"/>
    <property type="evidence" value="ECO:0007669"/>
    <property type="project" value="UniProtKB-KW"/>
</dbReference>
<evidence type="ECO:0000256" key="4">
    <source>
        <dbReference type="ARBA" id="ARBA00022771"/>
    </source>
</evidence>
<organism evidence="8 9">
    <name type="scientific">Poecilia mexicana</name>
    <dbReference type="NCBI Taxonomy" id="48701"/>
    <lineage>
        <taxon>Eukaryota</taxon>
        <taxon>Metazoa</taxon>
        <taxon>Chordata</taxon>
        <taxon>Craniata</taxon>
        <taxon>Vertebrata</taxon>
        <taxon>Euteleostomi</taxon>
        <taxon>Actinopterygii</taxon>
        <taxon>Neopterygii</taxon>
        <taxon>Teleostei</taxon>
        <taxon>Neoteleostei</taxon>
        <taxon>Acanthomorphata</taxon>
        <taxon>Ovalentaria</taxon>
        <taxon>Atherinomorphae</taxon>
        <taxon>Cyprinodontiformes</taxon>
        <taxon>Poeciliidae</taxon>
        <taxon>Poeciliinae</taxon>
        <taxon>Poecilia</taxon>
    </lineage>
</organism>
<keyword evidence="9" id="KW-1185">Reference proteome</keyword>
<proteinExistence type="predicted"/>
<evidence type="ECO:0000256" key="5">
    <source>
        <dbReference type="ARBA" id="ARBA00022833"/>
    </source>
</evidence>
<dbReference type="GO" id="GO:0003950">
    <property type="term" value="F:NAD+ poly-ADP-ribosyltransferase activity"/>
    <property type="evidence" value="ECO:0007669"/>
    <property type="project" value="TreeGrafter"/>
</dbReference>
<accession>A0A3B3YS73</accession>
<dbReference type="InterPro" id="IPR051712">
    <property type="entry name" value="ARTD-AVP"/>
</dbReference>
<reference evidence="8" key="2">
    <citation type="submission" date="2025-09" db="UniProtKB">
        <authorList>
            <consortium name="Ensembl"/>
        </authorList>
    </citation>
    <scope>IDENTIFICATION</scope>
</reference>
<dbReference type="GO" id="GO:0005634">
    <property type="term" value="C:nucleus"/>
    <property type="evidence" value="ECO:0007669"/>
    <property type="project" value="TreeGrafter"/>
</dbReference>
<evidence type="ECO:0000259" key="7">
    <source>
        <dbReference type="PROSITE" id="PS50103"/>
    </source>
</evidence>
<dbReference type="InterPro" id="IPR057602">
    <property type="entry name" value="Zfn-CCCH_PARP12"/>
</dbReference>
<feature type="zinc finger region" description="C3H1-type" evidence="6">
    <location>
        <begin position="131"/>
        <end position="163"/>
    </location>
</feature>
<feature type="domain" description="C3H1-type" evidence="7">
    <location>
        <begin position="131"/>
        <end position="163"/>
    </location>
</feature>
<evidence type="ECO:0000256" key="6">
    <source>
        <dbReference type="PROSITE-ProRule" id="PRU00723"/>
    </source>
</evidence>
<dbReference type="Pfam" id="PF25261">
    <property type="entry name" value="zf-CCCH_PARP12"/>
    <property type="match status" value="1"/>
</dbReference>
<dbReference type="PANTHER" id="PTHR45740:SF15">
    <property type="entry name" value="ZINC FINGER CCCH TYPE DOMAIN CONTAINING 1-LIKE"/>
    <property type="match status" value="1"/>
</dbReference>
<protein>
    <recommendedName>
        <fullName evidence="7">C3H1-type domain-containing protein</fullName>
    </recommendedName>
</protein>
<dbReference type="GO" id="GO:1990404">
    <property type="term" value="F:NAD+-protein mono-ADP-ribosyltransferase activity"/>
    <property type="evidence" value="ECO:0007669"/>
    <property type="project" value="TreeGrafter"/>
</dbReference>
<dbReference type="PROSITE" id="PS50103">
    <property type="entry name" value="ZF_C3H1"/>
    <property type="match status" value="1"/>
</dbReference>
<dbReference type="PANTHER" id="PTHR45740">
    <property type="entry name" value="POLY [ADP-RIBOSE] POLYMERASE"/>
    <property type="match status" value="1"/>
</dbReference>
<dbReference type="Proteomes" id="UP000261480">
    <property type="component" value="Unplaced"/>
</dbReference>
<keyword evidence="5 6" id="KW-0862">Zinc</keyword>
<name>A0A3B3YS73_9TELE</name>
<keyword evidence="3" id="KW-0677">Repeat</keyword>
<sequence length="292" mass="33087">MEAEILKFICANQGAVDAEELMYNLFPGESTTEVISNQSKFALCSSNGQQRVVARTSLRLCRKKDCPGTCEGLHMCKNFLFSGSCHFLQRRGCSFPHVLNSDYNQRLLIEHELEGLSRAELCTLLLQSDNSMLPAICHDYNNGDGVFGRCTSGVDCERLHICQKYLTQRCSCSRAHDFTAFQPKKILHDKMVPDDMLRSLKSVYANREALRYYDRGGAGRGHRGNDGLHRNQSQDLGDNKQLNSHCFLMLVKLLNSLNEINNTKKNVKCSRFNCEPKEYCRSVQMSENLCSC</sequence>
<keyword evidence="4 6" id="KW-0863">Zinc-finger</keyword>
<keyword evidence="1" id="KW-0597">Phosphoprotein</keyword>
<evidence type="ECO:0000313" key="8">
    <source>
        <dbReference type="Ensembl" id="ENSPMEP00000030306.1"/>
    </source>
</evidence>
<evidence type="ECO:0000256" key="3">
    <source>
        <dbReference type="ARBA" id="ARBA00022737"/>
    </source>
</evidence>
<evidence type="ECO:0000256" key="2">
    <source>
        <dbReference type="ARBA" id="ARBA00022723"/>
    </source>
</evidence>
<dbReference type="AlphaFoldDB" id="A0A3B3YS73"/>
<evidence type="ECO:0000256" key="1">
    <source>
        <dbReference type="ARBA" id="ARBA00022553"/>
    </source>
</evidence>
<dbReference type="Ensembl" id="ENSPMET00000022170.1">
    <property type="protein sequence ID" value="ENSPMEP00000030306.1"/>
    <property type="gene ID" value="ENSPMEG00000016654.1"/>
</dbReference>
<keyword evidence="2 6" id="KW-0479">Metal-binding</keyword>
<evidence type="ECO:0000313" key="9">
    <source>
        <dbReference type="Proteomes" id="UP000261480"/>
    </source>
</evidence>
<dbReference type="InterPro" id="IPR000571">
    <property type="entry name" value="Znf_CCCH"/>
</dbReference>